<comment type="caution">
    <text evidence="1">The sequence shown here is derived from an EMBL/GenBank/DDBJ whole genome shotgun (WGS) entry which is preliminary data.</text>
</comment>
<dbReference type="RefSeq" id="WP_131002770.1">
    <property type="nucleotide sequence ID" value="NZ_JBHSZR010000003.1"/>
</dbReference>
<keyword evidence="2" id="KW-1185">Reference proteome</keyword>
<dbReference type="AlphaFoldDB" id="A0A4V2JE33"/>
<accession>A0A4V2JE33</accession>
<protein>
    <submittedName>
        <fullName evidence="1">Uncharacterized protein</fullName>
    </submittedName>
</protein>
<name>A0A4V2JE33_9HYPH</name>
<organism evidence="1 2">
    <name type="scientific">Hansschlegelia quercus</name>
    <dbReference type="NCBI Taxonomy" id="2528245"/>
    <lineage>
        <taxon>Bacteria</taxon>
        <taxon>Pseudomonadati</taxon>
        <taxon>Pseudomonadota</taxon>
        <taxon>Alphaproteobacteria</taxon>
        <taxon>Hyphomicrobiales</taxon>
        <taxon>Methylopilaceae</taxon>
        <taxon>Hansschlegelia</taxon>
    </lineage>
</organism>
<evidence type="ECO:0000313" key="2">
    <source>
        <dbReference type="Proteomes" id="UP000291613"/>
    </source>
</evidence>
<gene>
    <name evidence="1" type="ORF">EYR15_07840</name>
</gene>
<proteinExistence type="predicted"/>
<reference evidence="1 2" key="1">
    <citation type="submission" date="2019-02" db="EMBL/GenBank/DDBJ databases">
        <title>Hansschlegelia quercus sp. nov., a novel methylotrophic bacterium from buds of oak (Quercus robur L.).</title>
        <authorList>
            <person name="Agafonova N.V."/>
            <person name="Kaparullina E.N."/>
            <person name="Grouzdev D.S."/>
            <person name="Doronina N.V."/>
        </authorList>
    </citation>
    <scope>NUCLEOTIDE SEQUENCE [LARGE SCALE GENOMIC DNA]</scope>
    <source>
        <strain evidence="1 2">Dub</strain>
    </source>
</reference>
<sequence>MRSTSFKVRDSMARYTSPAHASLSDGGSLRFRAHMQAMGTNTDDGFIIESRSKSGDADASQGARTLRLIALALDEAEALQIAERDLPGWEHAIVESGRDVRAQAARLGVEPGTSQRI</sequence>
<dbReference type="Proteomes" id="UP000291613">
    <property type="component" value="Unassembled WGS sequence"/>
</dbReference>
<dbReference type="EMBL" id="SIUB01000003">
    <property type="protein sequence ID" value="TBN53706.1"/>
    <property type="molecule type" value="Genomic_DNA"/>
</dbReference>
<evidence type="ECO:0000313" key="1">
    <source>
        <dbReference type="EMBL" id="TBN53706.1"/>
    </source>
</evidence>